<dbReference type="PROSITE" id="PS50111">
    <property type="entry name" value="CHEMOTAXIS_TRANSDUC_2"/>
    <property type="match status" value="1"/>
</dbReference>
<dbReference type="InterPro" id="IPR004089">
    <property type="entry name" value="MCPsignal_dom"/>
</dbReference>
<sequence>MPNNRFRRSEPMAGALPATIETEAITSIENVGSRIEDVFARVGADLGRAHSIFDGLNSDLGLLGGELSGANIANASKACRDIASRLRSLADALPAETGLLGEISGSATKASVYLKDILKHIDMITIIARSSRIEAASLDGDRGGFLSFTREASELAKSVQRSIVACAKDQEQLAGAIAAALKGQSNFEAHYRGQLLTASAELMSACGEITDRQAESTRLAALARASAGNIGAAVGNAIVSLQAGDSTRQRLEHVCRALCQVQPNGGIAPAAGRDAGDLAMVAPFVHALQAVQLKDAITGFAQDVSTIERSLTALGLDAAKMVGHGRTLCGGQGDDMSSFLAVMKTRLSTALSLIAACGCAKMAVDQSISVLENMLREFRAAISSLGDTVIDITLIGMNAGLKASHLGERGRAFVVIANELKTTADRISAAAKFLCPVVDAIEQAADRLKALREAEEALHVDEMQGSIGQALEEIEAGNGHLATLMDNLTRESAVFETLVVGAKGAMAELGVKFASLSEVALRLEERRPRSEQLSGEIGEAVDTLFDDLYLQYTMVKERDVHRKFAERFGFLKAQASVAEPCAQSTDDIFF</sequence>
<dbReference type="EMBL" id="CP000301">
    <property type="protein sequence ID" value="ABD90189.1"/>
    <property type="molecule type" value="Genomic_DNA"/>
</dbReference>
<dbReference type="AlphaFoldDB" id="Q20XE7"/>
<keyword evidence="1" id="KW-0807">Transducer</keyword>
<proteinExistence type="predicted"/>
<dbReference type="HOGENOM" id="CLU_030861_1_0_5"/>
<dbReference type="Gene3D" id="1.10.287.950">
    <property type="entry name" value="Methyl-accepting chemotaxis protein"/>
    <property type="match status" value="1"/>
</dbReference>
<evidence type="ECO:0000313" key="3">
    <source>
        <dbReference type="EMBL" id="ABD90189.1"/>
    </source>
</evidence>
<dbReference type="GO" id="GO:0007165">
    <property type="term" value="P:signal transduction"/>
    <property type="evidence" value="ECO:0007669"/>
    <property type="project" value="UniProtKB-KW"/>
</dbReference>
<dbReference type="eggNOG" id="COG0840">
    <property type="taxonomic scope" value="Bacteria"/>
</dbReference>
<reference evidence="3" key="1">
    <citation type="submission" date="2006-03" db="EMBL/GenBank/DDBJ databases">
        <title>Complete sequence of Rhodopseudomonas palustris BisB18.</title>
        <authorList>
            <consortium name="US DOE Joint Genome Institute"/>
            <person name="Copeland A."/>
            <person name="Lucas S."/>
            <person name="Lapidus A."/>
            <person name="Barry K."/>
            <person name="Detter J.C."/>
            <person name="Glavina del Rio T."/>
            <person name="Hammon N."/>
            <person name="Israni S."/>
            <person name="Dalin E."/>
            <person name="Tice H."/>
            <person name="Pitluck S."/>
            <person name="Chain P."/>
            <person name="Malfatti S."/>
            <person name="Shin M."/>
            <person name="Vergez L."/>
            <person name="Schmutz J."/>
            <person name="Larimer F."/>
            <person name="Land M."/>
            <person name="Hauser L."/>
            <person name="Pelletier D.A."/>
            <person name="Kyrpides N."/>
            <person name="Anderson I."/>
            <person name="Oda Y."/>
            <person name="Harwood C.S."/>
            <person name="Richardson P."/>
        </authorList>
    </citation>
    <scope>NUCLEOTIDE SEQUENCE [LARGE SCALE GENOMIC DNA]</scope>
    <source>
        <strain evidence="3">BisB18</strain>
    </source>
</reference>
<feature type="domain" description="Methyl-accepting transducer" evidence="2">
    <location>
        <begin position="366"/>
        <end position="446"/>
    </location>
</feature>
<protein>
    <submittedName>
        <fullName evidence="3">Methyl-accepting chemotaxis sensory transducer</fullName>
    </submittedName>
</protein>
<evidence type="ECO:0000259" key="2">
    <source>
        <dbReference type="PROSITE" id="PS50111"/>
    </source>
</evidence>
<evidence type="ECO:0000256" key="1">
    <source>
        <dbReference type="PROSITE-ProRule" id="PRU00284"/>
    </source>
</evidence>
<dbReference type="KEGG" id="rpc:RPC_4667"/>
<gene>
    <name evidence="3" type="ordered locus">RPC_4667</name>
</gene>
<name>Q20XE7_RHOPB</name>
<dbReference type="STRING" id="316056.RPC_4667"/>
<organism evidence="3">
    <name type="scientific">Rhodopseudomonas palustris (strain BisB18)</name>
    <dbReference type="NCBI Taxonomy" id="316056"/>
    <lineage>
        <taxon>Bacteria</taxon>
        <taxon>Pseudomonadati</taxon>
        <taxon>Pseudomonadota</taxon>
        <taxon>Alphaproteobacteria</taxon>
        <taxon>Hyphomicrobiales</taxon>
        <taxon>Nitrobacteraceae</taxon>
        <taxon>Rhodopseudomonas</taxon>
    </lineage>
</organism>
<dbReference type="GO" id="GO:0016020">
    <property type="term" value="C:membrane"/>
    <property type="evidence" value="ECO:0007669"/>
    <property type="project" value="InterPro"/>
</dbReference>
<dbReference type="SUPFAM" id="SSF58104">
    <property type="entry name" value="Methyl-accepting chemotaxis protein (MCP) signaling domain"/>
    <property type="match status" value="1"/>
</dbReference>
<accession>Q20XE7</accession>